<feature type="transmembrane region" description="Helical" evidence="6">
    <location>
        <begin position="162"/>
        <end position="182"/>
    </location>
</feature>
<sequence length="240" mass="26179">MDLFQATFWFSLLNIIFIDLILAGDNAIVIGMAARKLPHTVQKKAILYGTAGAVVLRILATLVVVWLLGIPWLLAVGGVMLIFIAYKVLADDGDHDTIEAKDKLWPAVRTIVIADAAMGLDNVIAVAGASGQHTILVVIGLLISVPIVVWGSTIFIKILGRFPWIAYIGAAVLAYTASHMITEEPHFLPFFEEHVVLRILFIALVIAAVLVAGYFKKARQKKRRKEAETARGSSSRPATR</sequence>
<dbReference type="Pfam" id="PF03741">
    <property type="entry name" value="TerC"/>
    <property type="match status" value="1"/>
</dbReference>
<feature type="transmembrane region" description="Helical" evidence="6">
    <location>
        <begin position="45"/>
        <end position="66"/>
    </location>
</feature>
<comment type="subcellular location">
    <subcellularLocation>
        <location evidence="1">Membrane</location>
        <topology evidence="1">Multi-pass membrane protein</topology>
    </subcellularLocation>
</comment>
<protein>
    <submittedName>
        <fullName evidence="7">Membrane protein</fullName>
    </submittedName>
</protein>
<dbReference type="PANTHER" id="PTHR30238">
    <property type="entry name" value="MEMBRANE BOUND PREDICTED REDOX MODULATOR"/>
    <property type="match status" value="1"/>
</dbReference>
<keyword evidence="3 6" id="KW-0812">Transmembrane</keyword>
<organism evidence="7 8">
    <name type="scientific">Paenibacillus apis</name>
    <dbReference type="NCBI Taxonomy" id="1792174"/>
    <lineage>
        <taxon>Bacteria</taxon>
        <taxon>Bacillati</taxon>
        <taxon>Bacillota</taxon>
        <taxon>Bacilli</taxon>
        <taxon>Bacillales</taxon>
        <taxon>Paenibacillaceae</taxon>
        <taxon>Paenibacillus</taxon>
    </lineage>
</organism>
<accession>A0A919Y1W8</accession>
<feature type="transmembrane region" description="Helical" evidence="6">
    <location>
        <begin position="194"/>
        <end position="215"/>
    </location>
</feature>
<evidence type="ECO:0000313" key="7">
    <source>
        <dbReference type="EMBL" id="GIO40565.1"/>
    </source>
</evidence>
<feature type="transmembrane region" description="Helical" evidence="6">
    <location>
        <begin position="6"/>
        <end position="33"/>
    </location>
</feature>
<evidence type="ECO:0000256" key="5">
    <source>
        <dbReference type="ARBA" id="ARBA00023136"/>
    </source>
</evidence>
<evidence type="ECO:0000256" key="2">
    <source>
        <dbReference type="ARBA" id="ARBA00007511"/>
    </source>
</evidence>
<dbReference type="InterPro" id="IPR022301">
    <property type="entry name" value="Integral_membrane_YjbE"/>
</dbReference>
<evidence type="ECO:0000256" key="6">
    <source>
        <dbReference type="SAM" id="Phobius"/>
    </source>
</evidence>
<dbReference type="InterPro" id="IPR005496">
    <property type="entry name" value="Integral_membrane_TerC"/>
</dbReference>
<dbReference type="NCBIfam" id="TIGR03717">
    <property type="entry name" value="R_switched_YjbE"/>
    <property type="match status" value="1"/>
</dbReference>
<dbReference type="EMBL" id="BORS01000001">
    <property type="protein sequence ID" value="GIO40565.1"/>
    <property type="molecule type" value="Genomic_DNA"/>
</dbReference>
<dbReference type="PANTHER" id="PTHR30238:SF4">
    <property type="entry name" value="SLL1022 PROTEIN"/>
    <property type="match status" value="1"/>
</dbReference>
<evidence type="ECO:0000256" key="1">
    <source>
        <dbReference type="ARBA" id="ARBA00004141"/>
    </source>
</evidence>
<dbReference type="AlphaFoldDB" id="A0A919Y1W8"/>
<keyword evidence="4 6" id="KW-1133">Transmembrane helix</keyword>
<proteinExistence type="inferred from homology"/>
<keyword evidence="5 6" id="KW-0472">Membrane</keyword>
<evidence type="ECO:0000313" key="8">
    <source>
        <dbReference type="Proteomes" id="UP000678895"/>
    </source>
</evidence>
<dbReference type="RefSeq" id="WP_301624373.1">
    <property type="nucleotide sequence ID" value="NZ_BORS01000001.1"/>
</dbReference>
<dbReference type="GO" id="GO:0016020">
    <property type="term" value="C:membrane"/>
    <property type="evidence" value="ECO:0007669"/>
    <property type="project" value="UniProtKB-SubCell"/>
</dbReference>
<evidence type="ECO:0000256" key="4">
    <source>
        <dbReference type="ARBA" id="ARBA00022989"/>
    </source>
</evidence>
<feature type="transmembrane region" description="Helical" evidence="6">
    <location>
        <begin position="135"/>
        <end position="155"/>
    </location>
</feature>
<keyword evidence="8" id="KW-1185">Reference proteome</keyword>
<comment type="similarity">
    <text evidence="2">Belongs to the TerC family.</text>
</comment>
<comment type="caution">
    <text evidence="7">The sequence shown here is derived from an EMBL/GenBank/DDBJ whole genome shotgun (WGS) entry which is preliminary data.</text>
</comment>
<dbReference type="Proteomes" id="UP000678895">
    <property type="component" value="Unassembled WGS sequence"/>
</dbReference>
<gene>
    <name evidence="7" type="ORF">J41TS4_03230</name>
</gene>
<evidence type="ECO:0000256" key="3">
    <source>
        <dbReference type="ARBA" id="ARBA00022692"/>
    </source>
</evidence>
<name>A0A919Y1W8_9BACL</name>
<reference evidence="7" key="1">
    <citation type="submission" date="2021-03" db="EMBL/GenBank/DDBJ databases">
        <title>Antimicrobial resistance genes in bacteria isolated from Japanese honey, and their potential for conferring macrolide and lincosamide resistance in the American foulbrood pathogen Paenibacillus larvae.</title>
        <authorList>
            <person name="Okamoto M."/>
            <person name="Kumagai M."/>
            <person name="Kanamori H."/>
            <person name="Takamatsu D."/>
        </authorList>
    </citation>
    <scope>NUCLEOTIDE SEQUENCE</scope>
    <source>
        <strain evidence="7">J41TS4</strain>
    </source>
</reference>